<dbReference type="Proteomes" id="UP000032180">
    <property type="component" value="Chromosome 5"/>
</dbReference>
<name>A0A0D9WJA7_9ORYZ</name>
<feature type="domain" description="DUF3615" evidence="2">
    <location>
        <begin position="67"/>
        <end position="159"/>
    </location>
</feature>
<proteinExistence type="predicted"/>
<dbReference type="Gramene" id="LPERR05G20380.1">
    <property type="protein sequence ID" value="LPERR05G20380.1"/>
    <property type="gene ID" value="LPERR05G20380"/>
</dbReference>
<dbReference type="PANTHER" id="PTHR34710:SF20">
    <property type="entry name" value="OS10G0550200 PROTEIN"/>
    <property type="match status" value="1"/>
</dbReference>
<dbReference type="AlphaFoldDB" id="A0A0D9WJA7"/>
<dbReference type="PANTHER" id="PTHR34710">
    <property type="entry name" value="OS03G0834100 PROTEIN"/>
    <property type="match status" value="1"/>
</dbReference>
<feature type="region of interest" description="Disordered" evidence="1">
    <location>
        <begin position="1"/>
        <end position="25"/>
    </location>
</feature>
<keyword evidence="4" id="KW-1185">Reference proteome</keyword>
<evidence type="ECO:0000313" key="3">
    <source>
        <dbReference type="EnsemblPlants" id="LPERR05G20380.1"/>
    </source>
</evidence>
<accession>A0A0D9WJA7</accession>
<evidence type="ECO:0000313" key="4">
    <source>
        <dbReference type="Proteomes" id="UP000032180"/>
    </source>
</evidence>
<dbReference type="EnsemblPlants" id="LPERR05G20380.1">
    <property type="protein sequence ID" value="LPERR05G20380.1"/>
    <property type="gene ID" value="LPERR05G20380"/>
</dbReference>
<dbReference type="HOGENOM" id="CLU_1236616_0_0_1"/>
<evidence type="ECO:0000259" key="2">
    <source>
        <dbReference type="Pfam" id="PF12274"/>
    </source>
</evidence>
<protein>
    <recommendedName>
        <fullName evidence="2">DUF3615 domain-containing protein</fullName>
    </recommendedName>
</protein>
<sequence length="224" mass="25181">MDMTGSSVILPPNTPSDPQRQDGDCDPYSDYLVDSFITAVKAKPKQSVGSIDYAAAGRRQAEKYTRSALDYYNKDESNKYSLVQAFKSCAIRTNLGSYGHVNFVASSGSKEEFFFAEVCYDPETCGGRRNSEFVEWRDLQNPPIDNTCCYACGDAVKHPEDGSLFKAGHECNCFPSNPIAYFLQNPENRLRYTLSIQLQNPIEAKPLMLYNMKIQMVCLIFFTS</sequence>
<reference evidence="3 4" key="1">
    <citation type="submission" date="2012-08" db="EMBL/GenBank/DDBJ databases">
        <title>Oryza genome evolution.</title>
        <authorList>
            <person name="Wing R.A."/>
        </authorList>
    </citation>
    <scope>NUCLEOTIDE SEQUENCE</scope>
</reference>
<dbReference type="Pfam" id="PF12274">
    <property type="entry name" value="DUF3615"/>
    <property type="match status" value="1"/>
</dbReference>
<reference evidence="3" key="3">
    <citation type="submission" date="2015-04" db="UniProtKB">
        <authorList>
            <consortium name="EnsemblPlants"/>
        </authorList>
    </citation>
    <scope>IDENTIFICATION</scope>
</reference>
<dbReference type="STRING" id="77586.A0A0D9WJA7"/>
<reference evidence="4" key="2">
    <citation type="submission" date="2013-12" db="EMBL/GenBank/DDBJ databases">
        <authorList>
            <person name="Yu Y."/>
            <person name="Lee S."/>
            <person name="de Baynast K."/>
            <person name="Wissotski M."/>
            <person name="Liu L."/>
            <person name="Talag J."/>
            <person name="Goicoechea J."/>
            <person name="Angelova A."/>
            <person name="Jetty R."/>
            <person name="Kudrna D."/>
            <person name="Golser W."/>
            <person name="Rivera L."/>
            <person name="Zhang J."/>
            <person name="Wing R."/>
        </authorList>
    </citation>
    <scope>NUCLEOTIDE SEQUENCE</scope>
</reference>
<organism evidence="3 4">
    <name type="scientific">Leersia perrieri</name>
    <dbReference type="NCBI Taxonomy" id="77586"/>
    <lineage>
        <taxon>Eukaryota</taxon>
        <taxon>Viridiplantae</taxon>
        <taxon>Streptophyta</taxon>
        <taxon>Embryophyta</taxon>
        <taxon>Tracheophyta</taxon>
        <taxon>Spermatophyta</taxon>
        <taxon>Magnoliopsida</taxon>
        <taxon>Liliopsida</taxon>
        <taxon>Poales</taxon>
        <taxon>Poaceae</taxon>
        <taxon>BOP clade</taxon>
        <taxon>Oryzoideae</taxon>
        <taxon>Oryzeae</taxon>
        <taxon>Oryzinae</taxon>
        <taxon>Leersia</taxon>
    </lineage>
</organism>
<dbReference type="InterPro" id="IPR022059">
    <property type="entry name" value="DUF3615"/>
</dbReference>
<evidence type="ECO:0000256" key="1">
    <source>
        <dbReference type="SAM" id="MobiDB-lite"/>
    </source>
</evidence>